<feature type="region of interest" description="Disordered" evidence="1">
    <location>
        <begin position="1"/>
        <end position="35"/>
    </location>
</feature>
<name>A0A843VTN8_COLES</name>
<proteinExistence type="predicted"/>
<comment type="caution">
    <text evidence="3">The sequence shown here is derived from an EMBL/GenBank/DDBJ whole genome shotgun (WGS) entry which is preliminary data.</text>
</comment>
<gene>
    <name evidence="3" type="ORF">Taro_029599</name>
</gene>
<evidence type="ECO:0000256" key="1">
    <source>
        <dbReference type="SAM" id="MobiDB-lite"/>
    </source>
</evidence>
<dbReference type="Proteomes" id="UP000652761">
    <property type="component" value="Unassembled WGS sequence"/>
</dbReference>
<dbReference type="PANTHER" id="PTHR46719:SF7">
    <property type="entry name" value="RING-H2 FINGER PROTEIN ATL71-RELATED"/>
    <property type="match status" value="1"/>
</dbReference>
<evidence type="ECO:0000313" key="4">
    <source>
        <dbReference type="Proteomes" id="UP000652761"/>
    </source>
</evidence>
<reference evidence="3" key="1">
    <citation type="submission" date="2017-07" db="EMBL/GenBank/DDBJ databases">
        <title>Taro Niue Genome Assembly and Annotation.</title>
        <authorList>
            <person name="Atibalentja N."/>
            <person name="Keating K."/>
            <person name="Fields C.J."/>
        </authorList>
    </citation>
    <scope>NUCLEOTIDE SEQUENCE</scope>
    <source>
        <strain evidence="3">Niue_2</strain>
        <tissue evidence="3">Leaf</tissue>
    </source>
</reference>
<dbReference type="AlphaFoldDB" id="A0A843VTN8"/>
<dbReference type="EMBL" id="NMUH01001975">
    <property type="protein sequence ID" value="MQL96910.1"/>
    <property type="molecule type" value="Genomic_DNA"/>
</dbReference>
<dbReference type="PANTHER" id="PTHR46719">
    <property type="entry name" value="TRANSCRIPTION FACTOR C2H2 FAMILY-RELATED"/>
    <property type="match status" value="1"/>
</dbReference>
<protein>
    <recommendedName>
        <fullName evidence="2">SPARK domain-containing protein</fullName>
    </recommendedName>
</protein>
<dbReference type="Pfam" id="PF19160">
    <property type="entry name" value="SPARK"/>
    <property type="match status" value="1"/>
</dbReference>
<dbReference type="InterPro" id="IPR045899">
    <property type="entry name" value="ATL71-like"/>
</dbReference>
<keyword evidence="4" id="KW-1185">Reference proteome</keyword>
<evidence type="ECO:0000313" key="3">
    <source>
        <dbReference type="EMBL" id="MQL96910.1"/>
    </source>
</evidence>
<organism evidence="3 4">
    <name type="scientific">Colocasia esculenta</name>
    <name type="common">Wild taro</name>
    <name type="synonym">Arum esculentum</name>
    <dbReference type="NCBI Taxonomy" id="4460"/>
    <lineage>
        <taxon>Eukaryota</taxon>
        <taxon>Viridiplantae</taxon>
        <taxon>Streptophyta</taxon>
        <taxon>Embryophyta</taxon>
        <taxon>Tracheophyta</taxon>
        <taxon>Spermatophyta</taxon>
        <taxon>Magnoliopsida</taxon>
        <taxon>Liliopsida</taxon>
        <taxon>Araceae</taxon>
        <taxon>Aroideae</taxon>
        <taxon>Colocasieae</taxon>
        <taxon>Colocasia</taxon>
    </lineage>
</organism>
<sequence>MNTTNNSQGGGSPGGVINNQPPSTAPPQGRSNNSVDEVAPVDVEAGIDEATLMNYPKLLYAQVKAAAADHGAKEEDAWNVLCCSIFLADYKDANVLRRLPDCKHLLHLKVCGPMAEAPPHMPRLPHLPAADPPRRGGPPGKAATMNIHMYIHLVQVEYLRTTVFFLPPANSSASCWTALQTEIDQVFPGFDPRSACGFRTEWISTGCMNISSLSQFRPLANASSTSVLSDVNQSCNRSLSSSICASCTSTVTHLNAFLTGPDNGNVSDCYSSSSTADAICCPVLALRFESGQLRE</sequence>
<feature type="domain" description="SPARK" evidence="2">
    <location>
        <begin position="147"/>
        <end position="269"/>
    </location>
</feature>
<dbReference type="OrthoDB" id="8062037at2759"/>
<accession>A0A843VTN8</accession>
<evidence type="ECO:0000259" key="2">
    <source>
        <dbReference type="Pfam" id="PF19160"/>
    </source>
</evidence>
<dbReference type="InterPro" id="IPR043891">
    <property type="entry name" value="SPARK"/>
</dbReference>